<name>V6LTH5_9EUKA</name>
<accession>V6LTH5</accession>
<dbReference type="Proteomes" id="UP000018208">
    <property type="component" value="Unassembled WGS sequence"/>
</dbReference>
<reference evidence="2" key="2">
    <citation type="submission" date="2020-12" db="EMBL/GenBank/DDBJ databases">
        <title>New Spironucleus salmonicida genome in near-complete chromosomes.</title>
        <authorList>
            <person name="Xu F."/>
            <person name="Kurt Z."/>
            <person name="Jimenez-Gonzalez A."/>
            <person name="Astvaldsson A."/>
            <person name="Andersson J.O."/>
            <person name="Svard S.G."/>
        </authorList>
    </citation>
    <scope>NUCLEOTIDE SEQUENCE</scope>
    <source>
        <strain evidence="2">ATCC 50377</strain>
    </source>
</reference>
<dbReference type="VEuPathDB" id="GiardiaDB:SS50377_21957"/>
<proteinExistence type="predicted"/>
<keyword evidence="3" id="KW-1185">Reference proteome</keyword>
<evidence type="ECO:0000313" key="3">
    <source>
        <dbReference type="Proteomes" id="UP000018208"/>
    </source>
</evidence>
<evidence type="ECO:0000313" key="1">
    <source>
        <dbReference type="EMBL" id="EST46996.1"/>
    </source>
</evidence>
<reference evidence="1 2" key="1">
    <citation type="journal article" date="2014" name="PLoS Genet.">
        <title>The Genome of Spironucleus salmonicida Highlights a Fish Pathogen Adapted to Fluctuating Environments.</title>
        <authorList>
            <person name="Xu F."/>
            <person name="Jerlstrom-Hultqvist J."/>
            <person name="Einarsson E."/>
            <person name="Astvaldsson A."/>
            <person name="Svard S.G."/>
            <person name="Andersson J.O."/>
        </authorList>
    </citation>
    <scope>NUCLEOTIDE SEQUENCE</scope>
    <source>
        <strain evidence="2">ATCC 50377</strain>
    </source>
</reference>
<evidence type="ECO:0000313" key="2">
    <source>
        <dbReference type="EMBL" id="KAH0576393.1"/>
    </source>
</evidence>
<organism evidence="1">
    <name type="scientific">Spironucleus salmonicida</name>
    <dbReference type="NCBI Taxonomy" id="348837"/>
    <lineage>
        <taxon>Eukaryota</taxon>
        <taxon>Metamonada</taxon>
        <taxon>Diplomonadida</taxon>
        <taxon>Hexamitidae</taxon>
        <taxon>Hexamitinae</taxon>
        <taxon>Spironucleus</taxon>
    </lineage>
</organism>
<dbReference type="EMBL" id="AUWU02000002">
    <property type="protein sequence ID" value="KAH0576393.1"/>
    <property type="molecule type" value="Genomic_DNA"/>
</dbReference>
<gene>
    <name evidence="1" type="ORF">SS50377_12949</name>
    <name evidence="2" type="ORF">SS50377_21957</name>
</gene>
<dbReference type="AlphaFoldDB" id="V6LTH5"/>
<sequence length="151" mass="17616">MNPFKLSQFVRNKQFPVPQKFTKLTKFNILYETIPQGMRTTQTFESDLLSIKNTSTQNILENSERYTDAEFGVAASRYQFQRPNSTNELISSFYPKRQEQGQKYNSAAMKLWNAQQLTYGTLQLPSLKKACFGQGKIHKQCQYKTWGYQSK</sequence>
<protein>
    <submittedName>
        <fullName evidence="1">Uncharacterized protein</fullName>
    </submittedName>
</protein>
<dbReference type="EMBL" id="KI546053">
    <property type="protein sequence ID" value="EST46996.1"/>
    <property type="molecule type" value="Genomic_DNA"/>
</dbReference>